<dbReference type="EMBL" id="MNPV01000001">
    <property type="protein sequence ID" value="ONH48311.1"/>
    <property type="molecule type" value="Genomic_DNA"/>
</dbReference>
<sequence>MAINFDVVIETPDYEVDMKTGLDTLQGVSDATRTIAETLLTGNVPQRKNSKSNVRTMLKKTFEGSYGQIFSLNISDEELKKEYRKIGNTAFAELMGFFMNEALDLETKELSAKAEKIVESLGDNAERLVRQLRTSIMKDAHEVSKKFGYDVKVNFRKNSVQKILIAEFDETTAHALEAVRSDVRETIIAAVRRFNTNTGNGRLQIQDEEETIAFGFEKVYREVRFATKKRFSENLDYNNGIEIERWKYLEIEVYPIKRFDDKVVKYVVAGLHEDQ</sequence>
<evidence type="ECO:0000313" key="1">
    <source>
        <dbReference type="EMBL" id="ONH48311.1"/>
    </source>
</evidence>
<dbReference type="GeneID" id="57375315"/>
<comment type="caution">
    <text evidence="1">The sequence shown here is derived from an EMBL/GenBank/DDBJ whole genome shotgun (WGS) entry which is preliminary data.</text>
</comment>
<name>A0A1V2JUL2_PSEAZ</name>
<dbReference type="RefSeq" id="WP_071493911.1">
    <property type="nucleotide sequence ID" value="NZ_LT629702.1"/>
</dbReference>
<protein>
    <submittedName>
        <fullName evidence="1">Uncharacterized protein</fullName>
    </submittedName>
</protein>
<dbReference type="Proteomes" id="UP000188559">
    <property type="component" value="Unassembled WGS sequence"/>
</dbReference>
<keyword evidence="2" id="KW-1185">Reference proteome</keyword>
<reference evidence="1 2" key="1">
    <citation type="submission" date="2016-10" db="EMBL/GenBank/DDBJ databases">
        <title>Pseudomonas lactis sp. nov. and Pseudomonas paralactis sp. nov., isolated from bovine raw milk.</title>
        <authorList>
            <person name="Von Neubeck M."/>
            <person name="Huptas C."/>
            <person name="Glueck C."/>
            <person name="Krewinkel M."/>
            <person name="Stoeckel M."/>
            <person name="Stressler T."/>
            <person name="Fischer L."/>
            <person name="Hinrichs J."/>
            <person name="Scherer S."/>
            <person name="Wenning M."/>
        </authorList>
    </citation>
    <scope>NUCLEOTIDE SEQUENCE [LARGE SCALE GENOMIC DNA]</scope>
    <source>
        <strain evidence="1 2">DSM 18862</strain>
    </source>
</reference>
<gene>
    <name evidence="1" type="ORF">BLL37_02825</name>
</gene>
<accession>A0A1V2JUL2</accession>
<dbReference type="OrthoDB" id="7028793at2"/>
<dbReference type="AlphaFoldDB" id="A0A1V2JUL2"/>
<proteinExistence type="predicted"/>
<organism evidence="1 2">
    <name type="scientific">Pseudomonas azotoformans</name>
    <dbReference type="NCBI Taxonomy" id="47878"/>
    <lineage>
        <taxon>Bacteria</taxon>
        <taxon>Pseudomonadati</taxon>
        <taxon>Pseudomonadota</taxon>
        <taxon>Gammaproteobacteria</taxon>
        <taxon>Pseudomonadales</taxon>
        <taxon>Pseudomonadaceae</taxon>
        <taxon>Pseudomonas</taxon>
    </lineage>
</organism>
<evidence type="ECO:0000313" key="2">
    <source>
        <dbReference type="Proteomes" id="UP000188559"/>
    </source>
</evidence>